<feature type="chain" id="PRO_5032512203" description="MmpS family membrane protein" evidence="2">
    <location>
        <begin position="22"/>
        <end position="147"/>
    </location>
</feature>
<name>A0A838ABN9_9PSEU</name>
<feature type="compositionally biased region" description="Pro residues" evidence="1">
    <location>
        <begin position="27"/>
        <end position="44"/>
    </location>
</feature>
<evidence type="ECO:0008006" key="5">
    <source>
        <dbReference type="Google" id="ProtNLM"/>
    </source>
</evidence>
<comment type="caution">
    <text evidence="3">The sequence shown here is derived from an EMBL/GenBank/DDBJ whole genome shotgun (WGS) entry which is preliminary data.</text>
</comment>
<protein>
    <recommendedName>
        <fullName evidence="5">MmpS family membrane protein</fullName>
    </recommendedName>
</protein>
<evidence type="ECO:0000313" key="3">
    <source>
        <dbReference type="EMBL" id="MBA0126682.1"/>
    </source>
</evidence>
<dbReference type="AlphaFoldDB" id="A0A838ABN9"/>
<evidence type="ECO:0000313" key="4">
    <source>
        <dbReference type="Proteomes" id="UP000582974"/>
    </source>
</evidence>
<keyword evidence="2" id="KW-0732">Signal</keyword>
<organism evidence="3 4">
    <name type="scientific">Haloechinothrix aidingensis</name>
    <dbReference type="NCBI Taxonomy" id="2752311"/>
    <lineage>
        <taxon>Bacteria</taxon>
        <taxon>Bacillati</taxon>
        <taxon>Actinomycetota</taxon>
        <taxon>Actinomycetes</taxon>
        <taxon>Pseudonocardiales</taxon>
        <taxon>Pseudonocardiaceae</taxon>
        <taxon>Haloechinothrix</taxon>
    </lineage>
</organism>
<gene>
    <name evidence="3" type="ORF">H0B56_14110</name>
</gene>
<sequence>MKRPAVVVLAATFLTACTSGADDPAAPADPPSAPPSRSPSPSPQQEPDSTVVHVRVSGPQDTVMLVARDGQRSQVELEGEPFDFEFTESGTAPGHLDIRVFAKSEHPEEEPVRCSISLDGEVAIEDSASTVDENGIAEVSCTLARST</sequence>
<dbReference type="EMBL" id="JACCKD010000004">
    <property type="protein sequence ID" value="MBA0126682.1"/>
    <property type="molecule type" value="Genomic_DNA"/>
</dbReference>
<accession>A0A838ABN9</accession>
<evidence type="ECO:0000256" key="1">
    <source>
        <dbReference type="SAM" id="MobiDB-lite"/>
    </source>
</evidence>
<keyword evidence="4" id="KW-1185">Reference proteome</keyword>
<evidence type="ECO:0000256" key="2">
    <source>
        <dbReference type="SAM" id="SignalP"/>
    </source>
</evidence>
<proteinExistence type="predicted"/>
<feature type="signal peptide" evidence="2">
    <location>
        <begin position="1"/>
        <end position="21"/>
    </location>
</feature>
<reference evidence="3 4" key="1">
    <citation type="submission" date="2020-07" db="EMBL/GenBank/DDBJ databases">
        <title>Genome of Haloechinothrix sp.</title>
        <authorList>
            <person name="Tang S.-K."/>
            <person name="Yang L."/>
            <person name="Zhu W.-Y."/>
        </authorList>
    </citation>
    <scope>NUCLEOTIDE SEQUENCE [LARGE SCALE GENOMIC DNA]</scope>
    <source>
        <strain evidence="3 4">YIM 98757</strain>
    </source>
</reference>
<dbReference type="RefSeq" id="WP_180893480.1">
    <property type="nucleotide sequence ID" value="NZ_JACCKD010000004.1"/>
</dbReference>
<dbReference type="Proteomes" id="UP000582974">
    <property type="component" value="Unassembled WGS sequence"/>
</dbReference>
<feature type="region of interest" description="Disordered" evidence="1">
    <location>
        <begin position="18"/>
        <end position="51"/>
    </location>
</feature>
<dbReference type="PROSITE" id="PS51257">
    <property type="entry name" value="PROKAR_LIPOPROTEIN"/>
    <property type="match status" value="1"/>
</dbReference>